<proteinExistence type="inferred from homology"/>
<keyword evidence="3 6" id="KW-0812">Transmembrane</keyword>
<feature type="transmembrane region" description="Helical" evidence="6">
    <location>
        <begin position="91"/>
        <end position="112"/>
    </location>
</feature>
<evidence type="ECO:0000256" key="3">
    <source>
        <dbReference type="ARBA" id="ARBA00022692"/>
    </source>
</evidence>
<dbReference type="eggNOG" id="COG2363">
    <property type="taxonomic scope" value="Bacteria"/>
</dbReference>
<comment type="subcellular location">
    <subcellularLocation>
        <location evidence="1">Membrane</location>
        <topology evidence="1">Multi-pass membrane protein</topology>
    </subcellularLocation>
</comment>
<evidence type="ECO:0000256" key="6">
    <source>
        <dbReference type="SAM" id="Phobius"/>
    </source>
</evidence>
<dbReference type="KEGG" id="dge:Dgeo_0764"/>
<evidence type="ECO:0000256" key="5">
    <source>
        <dbReference type="ARBA" id="ARBA00023136"/>
    </source>
</evidence>
<dbReference type="HOGENOM" id="CLU_096548_3_1_0"/>
<keyword evidence="4 6" id="KW-1133">Transmembrane helix</keyword>
<evidence type="ECO:0000313" key="7">
    <source>
        <dbReference type="EMBL" id="ABF45066.1"/>
    </source>
</evidence>
<accession>Q1J0B8</accession>
<comment type="similarity">
    <text evidence="2">Belongs to the UPF0382 family.</text>
</comment>
<dbReference type="AlphaFoldDB" id="Q1J0B8"/>
<dbReference type="PANTHER" id="PTHR43461">
    <property type="entry name" value="TRANSMEMBRANE PROTEIN 256"/>
    <property type="match status" value="1"/>
</dbReference>
<dbReference type="PANTHER" id="PTHR43461:SF1">
    <property type="entry name" value="TRANSMEMBRANE PROTEIN 256"/>
    <property type="match status" value="1"/>
</dbReference>
<dbReference type="EMBL" id="CP000359">
    <property type="protein sequence ID" value="ABF45066.1"/>
    <property type="molecule type" value="Genomic_DNA"/>
</dbReference>
<organism evidence="7 8">
    <name type="scientific">Deinococcus geothermalis (strain DSM 11300 / CIP 105573 / AG-3a)</name>
    <dbReference type="NCBI Taxonomy" id="319795"/>
    <lineage>
        <taxon>Bacteria</taxon>
        <taxon>Thermotogati</taxon>
        <taxon>Deinococcota</taxon>
        <taxon>Deinococci</taxon>
        <taxon>Deinococcales</taxon>
        <taxon>Deinococcaceae</taxon>
        <taxon>Deinococcus</taxon>
    </lineage>
</organism>
<feature type="transmembrane region" description="Helical" evidence="6">
    <location>
        <begin position="66"/>
        <end position="85"/>
    </location>
</feature>
<keyword evidence="8" id="KW-1185">Reference proteome</keyword>
<dbReference type="InterPro" id="IPR006696">
    <property type="entry name" value="DUF423"/>
</dbReference>
<reference evidence="7" key="1">
    <citation type="submission" date="2006-04" db="EMBL/GenBank/DDBJ databases">
        <title>Complete sequence of chromosome of Deinococcus geothermalis DSM 11300.</title>
        <authorList>
            <consortium name="US DOE Joint Genome Institute"/>
            <person name="Copeland A."/>
            <person name="Lucas S."/>
            <person name="Lapidus A."/>
            <person name="Barry K."/>
            <person name="Detter J.C."/>
            <person name="Glavina del Rio T."/>
            <person name="Hammon N."/>
            <person name="Israni S."/>
            <person name="Dalin E."/>
            <person name="Tice H."/>
            <person name="Pitluck S."/>
            <person name="Brettin T."/>
            <person name="Bruce D."/>
            <person name="Han C."/>
            <person name="Tapia R."/>
            <person name="Saunders E."/>
            <person name="Gilna P."/>
            <person name="Schmutz J."/>
            <person name="Larimer F."/>
            <person name="Land M."/>
            <person name="Hauser L."/>
            <person name="Kyrpides N."/>
            <person name="Kim E."/>
            <person name="Daly M.J."/>
            <person name="Fredrickson J.K."/>
            <person name="Makarova K.S."/>
            <person name="Gaidamakova E.K."/>
            <person name="Zhai M."/>
            <person name="Richardson P."/>
        </authorList>
    </citation>
    <scope>NUCLEOTIDE SEQUENCE</scope>
    <source>
        <strain evidence="7">DSM 11300</strain>
    </source>
</reference>
<evidence type="ECO:0000256" key="4">
    <source>
        <dbReference type="ARBA" id="ARBA00022989"/>
    </source>
</evidence>
<evidence type="ECO:0000256" key="1">
    <source>
        <dbReference type="ARBA" id="ARBA00004141"/>
    </source>
</evidence>
<gene>
    <name evidence="7" type="ordered locus">Dgeo_0764</name>
</gene>
<evidence type="ECO:0008006" key="9">
    <source>
        <dbReference type="Google" id="ProtNLM"/>
    </source>
</evidence>
<evidence type="ECO:0000313" key="8">
    <source>
        <dbReference type="Proteomes" id="UP000002431"/>
    </source>
</evidence>
<protein>
    <recommendedName>
        <fullName evidence="9">DUF423 domain-containing protein</fullName>
    </recommendedName>
</protein>
<dbReference type="Pfam" id="PF04241">
    <property type="entry name" value="DUF423"/>
    <property type="match status" value="1"/>
</dbReference>
<dbReference type="RefSeq" id="WP_011529907.1">
    <property type="nucleotide sequence ID" value="NC_008025.1"/>
</dbReference>
<dbReference type="Proteomes" id="UP000002431">
    <property type="component" value="Chromosome"/>
</dbReference>
<evidence type="ECO:0000256" key="2">
    <source>
        <dbReference type="ARBA" id="ARBA00009694"/>
    </source>
</evidence>
<dbReference type="GO" id="GO:0005886">
    <property type="term" value="C:plasma membrane"/>
    <property type="evidence" value="ECO:0007669"/>
    <property type="project" value="TreeGrafter"/>
</dbReference>
<name>Q1J0B8_DEIGD</name>
<feature type="transmembrane region" description="Helical" evidence="6">
    <location>
        <begin position="43"/>
        <end position="59"/>
    </location>
</feature>
<keyword evidence="5 6" id="KW-0472">Membrane</keyword>
<dbReference type="STRING" id="319795.Dgeo_0764"/>
<sequence length="117" mass="11930">MQNLNSTVAGGVLAALAVAFGAFGAHALKSRLDPGLLADFETAVRYQMYAALALLVLGAQPAQRRAPLLLLAGAVLFSGSLYVLALSGVRWLGAVTPLGGLLLIAGFAVAALDARKL</sequence>